<dbReference type="Proteomes" id="UP000293345">
    <property type="component" value="Unassembled WGS sequence"/>
</dbReference>
<evidence type="ECO:0000259" key="1">
    <source>
        <dbReference type="Pfam" id="PF07883"/>
    </source>
</evidence>
<dbReference type="AlphaFoldDB" id="A0A4Q2K6M6"/>
<dbReference type="SUPFAM" id="SSF51182">
    <property type="entry name" value="RmlC-like cupins"/>
    <property type="match status" value="1"/>
</dbReference>
<dbReference type="Gene3D" id="2.60.120.10">
    <property type="entry name" value="Jelly Rolls"/>
    <property type="match status" value="1"/>
</dbReference>
<proteinExistence type="predicted"/>
<dbReference type="PANTHER" id="PTHR37694">
    <property type="entry name" value="SLR8022 PROTEIN"/>
    <property type="match status" value="1"/>
</dbReference>
<keyword evidence="3" id="KW-1185">Reference proteome</keyword>
<evidence type="ECO:0000313" key="2">
    <source>
        <dbReference type="EMBL" id="RXZ55182.1"/>
    </source>
</evidence>
<reference evidence="2 3" key="1">
    <citation type="submission" date="2019-01" db="EMBL/GenBank/DDBJ databases">
        <title>Senegalimassilia sp. nov. KGMB04484 isolated human feces.</title>
        <authorList>
            <person name="Han K.-I."/>
            <person name="Kim J.-S."/>
            <person name="Lee K.C."/>
            <person name="Suh M.K."/>
            <person name="Eom M.K."/>
            <person name="Lee J.H."/>
            <person name="Park S.-H."/>
            <person name="Kang S.W."/>
            <person name="Park J.-E."/>
            <person name="Oh B.S."/>
            <person name="Yu S.Y."/>
            <person name="Choi S.-H."/>
            <person name="Lee D.H."/>
            <person name="Yoon H."/>
            <person name="Kim B.-Y."/>
            <person name="Lee J.H."/>
            <person name="Lee J.-S."/>
        </authorList>
    </citation>
    <scope>NUCLEOTIDE SEQUENCE [LARGE SCALE GENOMIC DNA]</scope>
    <source>
        <strain evidence="2 3">KGMB04484</strain>
    </source>
</reference>
<sequence length="114" mass="11955">MMAELIKNVEHGKVFGLKDLVELEAGKVNSLTLSQTPGCKVTVFAIDADEGMSSHAAPGDALITVLEGTGEITVNDVPHQLNAGESIVMTAGSPHSVRGVTPFKMQLTVVKPTE</sequence>
<feature type="domain" description="Cupin type-2" evidence="1">
    <location>
        <begin position="46"/>
        <end position="109"/>
    </location>
</feature>
<name>A0A4Q2K6M6_9ACTN</name>
<protein>
    <submittedName>
        <fullName evidence="2">Cupin domain-containing protein</fullName>
    </submittedName>
</protein>
<dbReference type="InterPro" id="IPR014710">
    <property type="entry name" value="RmlC-like_jellyroll"/>
</dbReference>
<gene>
    <name evidence="2" type="ORF">ET524_10505</name>
</gene>
<dbReference type="InterPro" id="IPR011051">
    <property type="entry name" value="RmlC_Cupin_sf"/>
</dbReference>
<dbReference type="EMBL" id="SDPW01000001">
    <property type="protein sequence ID" value="RXZ55182.1"/>
    <property type="molecule type" value="Genomic_DNA"/>
</dbReference>
<dbReference type="CDD" id="cd02230">
    <property type="entry name" value="cupin_HP0902-like"/>
    <property type="match status" value="1"/>
</dbReference>
<comment type="caution">
    <text evidence="2">The sequence shown here is derived from an EMBL/GenBank/DDBJ whole genome shotgun (WGS) entry which is preliminary data.</text>
</comment>
<dbReference type="PANTHER" id="PTHR37694:SF1">
    <property type="entry name" value="SLR8022 PROTEIN"/>
    <property type="match status" value="1"/>
</dbReference>
<evidence type="ECO:0000313" key="3">
    <source>
        <dbReference type="Proteomes" id="UP000293345"/>
    </source>
</evidence>
<dbReference type="InterPro" id="IPR013096">
    <property type="entry name" value="Cupin_2"/>
</dbReference>
<accession>A0A4Q2K6M6</accession>
<dbReference type="OrthoDB" id="1121052at2"/>
<dbReference type="Pfam" id="PF07883">
    <property type="entry name" value="Cupin_2"/>
    <property type="match status" value="1"/>
</dbReference>
<organism evidence="2 3">
    <name type="scientific">Senegalimassilia faecalis</name>
    <dbReference type="NCBI Taxonomy" id="2509433"/>
    <lineage>
        <taxon>Bacteria</taxon>
        <taxon>Bacillati</taxon>
        <taxon>Actinomycetota</taxon>
        <taxon>Coriobacteriia</taxon>
        <taxon>Coriobacteriales</taxon>
        <taxon>Coriobacteriaceae</taxon>
        <taxon>Senegalimassilia</taxon>
    </lineage>
</organism>